<evidence type="ECO:0000256" key="1">
    <source>
        <dbReference type="ARBA" id="ARBA00004964"/>
    </source>
</evidence>
<keyword evidence="8" id="KW-0547">Nucleotide-binding</keyword>
<reference evidence="18 19" key="1">
    <citation type="submission" date="2021-03" db="EMBL/GenBank/DDBJ databases">
        <title>Sequencing the genomes of 1000 actinobacteria strains.</title>
        <authorList>
            <person name="Klenk H.-P."/>
        </authorList>
    </citation>
    <scope>NUCLEOTIDE SEQUENCE [LARGE SCALE GENOMIC DNA]</scope>
    <source>
        <strain evidence="18 19">DSM 12936</strain>
    </source>
</reference>
<dbReference type="RefSeq" id="WP_210052723.1">
    <property type="nucleotide sequence ID" value="NZ_JAGIOB010000001.1"/>
</dbReference>
<dbReference type="SUPFAM" id="SSF56112">
    <property type="entry name" value="Protein kinase-like (PK-like)"/>
    <property type="match status" value="1"/>
</dbReference>
<dbReference type="InterPro" id="IPR002575">
    <property type="entry name" value="Aminoglycoside_PTrfase"/>
</dbReference>
<comment type="pathway">
    <text evidence="1">Glycan biosynthesis; glycogen biosynthesis.</text>
</comment>
<evidence type="ECO:0000256" key="10">
    <source>
        <dbReference type="ARBA" id="ARBA00022840"/>
    </source>
</evidence>
<dbReference type="GO" id="GO:0016740">
    <property type="term" value="F:transferase activity"/>
    <property type="evidence" value="ECO:0007669"/>
    <property type="project" value="UniProtKB-KW"/>
</dbReference>
<keyword evidence="6" id="KW-0321">Glycogen metabolism</keyword>
<evidence type="ECO:0000256" key="12">
    <source>
        <dbReference type="ARBA" id="ARBA00023277"/>
    </source>
</evidence>
<evidence type="ECO:0000256" key="2">
    <source>
        <dbReference type="ARBA" id="ARBA00006219"/>
    </source>
</evidence>
<comment type="caution">
    <text evidence="18">The sequence shown here is derived from an EMBL/GenBank/DDBJ whole genome shotgun (WGS) entry which is preliminary data.</text>
</comment>
<comment type="subunit">
    <text evidence="3">Monomer.</text>
</comment>
<proteinExistence type="inferred from homology"/>
<evidence type="ECO:0000313" key="18">
    <source>
        <dbReference type="EMBL" id="MBP2415598.1"/>
    </source>
</evidence>
<feature type="region of interest" description="Disordered" evidence="15">
    <location>
        <begin position="479"/>
        <end position="510"/>
    </location>
</feature>
<evidence type="ECO:0000256" key="8">
    <source>
        <dbReference type="ARBA" id="ARBA00022741"/>
    </source>
</evidence>
<evidence type="ECO:0000256" key="9">
    <source>
        <dbReference type="ARBA" id="ARBA00022777"/>
    </source>
</evidence>
<sequence length="510" mass="53614">MSAALSPDVAEQLLRHVSGARWFGGKGRRAAVVGVTPLPWLTDPAAYLDAAGPAVRLEVVEVAYLDAPVDDGTGPDPAPADDGAPEVTTPDGPLDGAPRDLYQLAVAYRPAPHAELQGAEIGRWTDADLGPVVAYDATQDPAAASVLLRALLDERRVGADDAEVRFHLSAAEGLTAELEPSVFRGQQSNTSVMFGEVAMLKLFRRLELGRNLDIEVHDALSRTGTSDVARLFGWAEATWSTTDASGAPATLTADLAMVVEKLAQATDGWDLALHALQAGADFTAEARALGRALAETHAALRAAFPTDRRPGDGVAAVMADRLAAARAVAPALEDHRTGLEAVFGALAGHDLDVQRVHGDFHLGQTLHTPDGWKIIDFEGEPAKTMAERVAPDSVWRDIAGMLRSFGYAEASVPGPGSAAWASACRDAFLDGYAGGPLDPADAGTLRAYEADKAVYEVVYEVRNRPEWVQIPLGALAALTGATPHDPTSTDAATSAADPDQGARRPVDTKE</sequence>
<evidence type="ECO:0000256" key="13">
    <source>
        <dbReference type="ARBA" id="ARBA00031251"/>
    </source>
</evidence>
<evidence type="ECO:0000256" key="14">
    <source>
        <dbReference type="ARBA" id="ARBA00049067"/>
    </source>
</evidence>
<dbReference type="Gene3D" id="3.90.1200.10">
    <property type="match status" value="1"/>
</dbReference>
<comment type="similarity">
    <text evidence="2">Belongs to the aminoglycoside phosphotransferase family.</text>
</comment>
<dbReference type="InterPro" id="IPR011009">
    <property type="entry name" value="Kinase-like_dom_sf"/>
</dbReference>
<dbReference type="InterPro" id="IPR040999">
    <property type="entry name" value="Mak_N_cap"/>
</dbReference>
<evidence type="ECO:0000259" key="16">
    <source>
        <dbReference type="Pfam" id="PF01636"/>
    </source>
</evidence>
<accession>A0ABS4Z3I7</accession>
<evidence type="ECO:0000256" key="11">
    <source>
        <dbReference type="ARBA" id="ARBA00023056"/>
    </source>
</evidence>
<evidence type="ECO:0000313" key="19">
    <source>
        <dbReference type="Proteomes" id="UP000758168"/>
    </source>
</evidence>
<dbReference type="EMBL" id="JAGIOB010000001">
    <property type="protein sequence ID" value="MBP2415598.1"/>
    <property type="molecule type" value="Genomic_DNA"/>
</dbReference>
<feature type="compositionally biased region" description="Basic and acidic residues" evidence="15">
    <location>
        <begin position="500"/>
        <end position="510"/>
    </location>
</feature>
<keyword evidence="12" id="KW-0119">Carbohydrate metabolism</keyword>
<protein>
    <recommendedName>
        <fullName evidence="5">Maltokinase</fullName>
        <ecNumber evidence="4">2.7.1.175</ecNumber>
    </recommendedName>
    <alternativeName>
        <fullName evidence="13">Maltose-1-phosphate synthase</fullName>
    </alternativeName>
</protein>
<evidence type="ECO:0000256" key="15">
    <source>
        <dbReference type="SAM" id="MobiDB-lite"/>
    </source>
</evidence>
<comment type="catalytic activity">
    <reaction evidence="14">
        <text>D-maltose + ATP = alpha-maltose 1-phosphate + ADP + H(+)</text>
        <dbReference type="Rhea" id="RHEA:31915"/>
        <dbReference type="ChEBI" id="CHEBI:15378"/>
        <dbReference type="ChEBI" id="CHEBI:17306"/>
        <dbReference type="ChEBI" id="CHEBI:30616"/>
        <dbReference type="ChEBI" id="CHEBI:63576"/>
        <dbReference type="ChEBI" id="CHEBI:456216"/>
        <dbReference type="EC" id="2.7.1.175"/>
    </reaction>
</comment>
<feature type="domain" description="Maltokinase N-terminal cap" evidence="17">
    <location>
        <begin position="19"/>
        <end position="140"/>
    </location>
</feature>
<feature type="region of interest" description="Disordered" evidence="15">
    <location>
        <begin position="68"/>
        <end position="96"/>
    </location>
</feature>
<evidence type="ECO:0000256" key="4">
    <source>
        <dbReference type="ARBA" id="ARBA00011962"/>
    </source>
</evidence>
<evidence type="ECO:0000256" key="5">
    <source>
        <dbReference type="ARBA" id="ARBA00013882"/>
    </source>
</evidence>
<gene>
    <name evidence="18" type="ORF">JOF54_000520</name>
</gene>
<dbReference type="Pfam" id="PF01636">
    <property type="entry name" value="APH"/>
    <property type="match status" value="1"/>
</dbReference>
<evidence type="ECO:0000256" key="3">
    <source>
        <dbReference type="ARBA" id="ARBA00011245"/>
    </source>
</evidence>
<keyword evidence="10" id="KW-0067">ATP-binding</keyword>
<dbReference type="Proteomes" id="UP000758168">
    <property type="component" value="Unassembled WGS sequence"/>
</dbReference>
<evidence type="ECO:0000256" key="7">
    <source>
        <dbReference type="ARBA" id="ARBA00022679"/>
    </source>
</evidence>
<evidence type="ECO:0000256" key="6">
    <source>
        <dbReference type="ARBA" id="ARBA00022600"/>
    </source>
</evidence>
<keyword evidence="19" id="KW-1185">Reference proteome</keyword>
<feature type="domain" description="Aminoglycoside phosphotransferase" evidence="16">
    <location>
        <begin position="267"/>
        <end position="406"/>
    </location>
</feature>
<dbReference type="EC" id="2.7.1.175" evidence="4"/>
<keyword evidence="9" id="KW-0418">Kinase</keyword>
<evidence type="ECO:0000259" key="17">
    <source>
        <dbReference type="Pfam" id="PF18085"/>
    </source>
</evidence>
<keyword evidence="11" id="KW-0320">Glycogen biosynthesis</keyword>
<name>A0ABS4Z3I7_9ACTN</name>
<feature type="compositionally biased region" description="Low complexity" evidence="15">
    <location>
        <begin position="479"/>
        <end position="499"/>
    </location>
</feature>
<keyword evidence="7 18" id="KW-0808">Transferase</keyword>
<organism evidence="18 19">
    <name type="scientific">Microlunatus capsulatus</name>
    <dbReference type="NCBI Taxonomy" id="99117"/>
    <lineage>
        <taxon>Bacteria</taxon>
        <taxon>Bacillati</taxon>
        <taxon>Actinomycetota</taxon>
        <taxon>Actinomycetes</taxon>
        <taxon>Propionibacteriales</taxon>
        <taxon>Propionibacteriaceae</taxon>
        <taxon>Microlunatus</taxon>
    </lineage>
</organism>
<dbReference type="Pfam" id="PF18085">
    <property type="entry name" value="Mak_N_cap"/>
    <property type="match status" value="1"/>
</dbReference>